<keyword evidence="2" id="KW-1185">Reference proteome</keyword>
<gene>
    <name evidence="1" type="ORF">PQR01_07515</name>
</gene>
<accession>A0ACC7N8J0</accession>
<organism evidence="1 2">
    <name type="scientific">Paraburkholderia rhynchosiae</name>
    <dbReference type="NCBI Taxonomy" id="487049"/>
    <lineage>
        <taxon>Bacteria</taxon>
        <taxon>Pseudomonadati</taxon>
        <taxon>Pseudomonadota</taxon>
        <taxon>Betaproteobacteria</taxon>
        <taxon>Burkholderiales</taxon>
        <taxon>Burkholderiaceae</taxon>
        <taxon>Paraburkholderia</taxon>
    </lineage>
</organism>
<dbReference type="Proteomes" id="UP001629235">
    <property type="component" value="Unassembled WGS sequence"/>
</dbReference>
<comment type="caution">
    <text evidence="1">The sequence shown here is derived from an EMBL/GenBank/DDBJ whole genome shotgun (WGS) entry which is preliminary data.</text>
</comment>
<protein>
    <submittedName>
        <fullName evidence="1">Uncharacterized protein</fullName>
    </submittedName>
</protein>
<name>A0ACC7N8J0_9BURK</name>
<evidence type="ECO:0000313" key="2">
    <source>
        <dbReference type="Proteomes" id="UP001629235"/>
    </source>
</evidence>
<proteinExistence type="predicted"/>
<dbReference type="EMBL" id="JAQQDW010000010">
    <property type="protein sequence ID" value="MFM0103330.1"/>
    <property type="molecule type" value="Genomic_DNA"/>
</dbReference>
<sequence>MWRSEHVVLPDDSGQAAIDNWNPIMKSIFSAAIVATVLAPVVSGWLARLPDAIRDALKTRAEVSAIMAEAYRRQY</sequence>
<evidence type="ECO:0000313" key="1">
    <source>
        <dbReference type="EMBL" id="MFM0103330.1"/>
    </source>
</evidence>
<reference evidence="1 2" key="1">
    <citation type="journal article" date="2024" name="Chem. Sci.">
        <title>Discovery of megapolipeptins by genome mining of a Burkholderiales bacteria collection.</title>
        <authorList>
            <person name="Paulo B.S."/>
            <person name="Recchia M.J.J."/>
            <person name="Lee S."/>
            <person name="Fergusson C.H."/>
            <person name="Romanowski S.B."/>
            <person name="Hernandez A."/>
            <person name="Krull N."/>
            <person name="Liu D.Y."/>
            <person name="Cavanagh H."/>
            <person name="Bos A."/>
            <person name="Gray C.A."/>
            <person name="Murphy B.T."/>
            <person name="Linington R.G."/>
            <person name="Eustaquio A.S."/>
        </authorList>
    </citation>
    <scope>NUCLEOTIDE SEQUENCE [LARGE SCALE GENOMIC DNA]</scope>
    <source>
        <strain evidence="1 2">RL18-126-BIB-B</strain>
    </source>
</reference>